<organism evidence="5 6">
    <name type="scientific">Streptobacillus moniliformis (strain ATCC 14647 / DSM 12112 / NCTC 10651 / 9901)</name>
    <dbReference type="NCBI Taxonomy" id="519441"/>
    <lineage>
        <taxon>Bacteria</taxon>
        <taxon>Fusobacteriati</taxon>
        <taxon>Fusobacteriota</taxon>
        <taxon>Fusobacteriia</taxon>
        <taxon>Fusobacteriales</taxon>
        <taxon>Leptotrichiaceae</taxon>
        <taxon>Streptobacillus</taxon>
    </lineage>
</organism>
<evidence type="ECO:0000256" key="3">
    <source>
        <dbReference type="ARBA" id="ARBA00022829"/>
    </source>
</evidence>
<keyword evidence="1" id="KW-0963">Cytoplasm</keyword>
<dbReference type="HOGENOM" id="CLU_045647_5_3_0"/>
<evidence type="ECO:0000256" key="2">
    <source>
        <dbReference type="ARBA" id="ARBA00022618"/>
    </source>
</evidence>
<evidence type="ECO:0000313" key="6">
    <source>
        <dbReference type="Proteomes" id="UP000002072"/>
    </source>
</evidence>
<dbReference type="STRING" id="519441.Smon_1368"/>
<proteinExistence type="predicted"/>
<protein>
    <submittedName>
        <fullName evidence="5">Chromosome segregation and condensation protein, ScpB</fullName>
    </submittedName>
</protein>
<reference evidence="5 6" key="1">
    <citation type="journal article" date="2009" name="Stand. Genomic Sci.">
        <title>Complete genome sequence of Streptobacillus moniliformis type strain (9901T).</title>
        <authorList>
            <person name="Nolan M."/>
            <person name="Gronow S."/>
            <person name="Lapidus A."/>
            <person name="Ivanova N."/>
            <person name="Copeland A."/>
            <person name="Lucas S."/>
            <person name="Del Rio T.G."/>
            <person name="Chen F."/>
            <person name="Tice H."/>
            <person name="Pitluck S."/>
            <person name="Cheng J.F."/>
            <person name="Sims D."/>
            <person name="Meincke L."/>
            <person name="Bruce D."/>
            <person name="Goodwin L."/>
            <person name="Brettin T."/>
            <person name="Han C."/>
            <person name="Detter J.C."/>
            <person name="Ovchinikova G."/>
            <person name="Pati A."/>
            <person name="Mavromatis K."/>
            <person name="Mikhailova N."/>
            <person name="Chen A."/>
            <person name="Palaniappan K."/>
            <person name="Land M."/>
            <person name="Hauser L."/>
            <person name="Chang Y.J."/>
            <person name="Jeffries C.D."/>
            <person name="Rohde M."/>
            <person name="Sproer C."/>
            <person name="Goker M."/>
            <person name="Bristow J."/>
            <person name="Eisen J.A."/>
            <person name="Markowitz V."/>
            <person name="Hugenholtz P."/>
            <person name="Kyrpides N.C."/>
            <person name="Klenk H.P."/>
            <person name="Chain P."/>
        </authorList>
    </citation>
    <scope>NUCLEOTIDE SEQUENCE [LARGE SCALE GENOMIC DNA]</scope>
    <source>
        <strain evidence="6">ATCC 14647 / DSM 12112 / NCTC 10651 / 9901</strain>
    </source>
</reference>
<dbReference type="NCBIfam" id="TIGR00281">
    <property type="entry name" value="SMC-Scp complex subunit ScpB"/>
    <property type="match status" value="1"/>
</dbReference>
<dbReference type="Pfam" id="PF04079">
    <property type="entry name" value="SMC_ScpB"/>
    <property type="match status" value="1"/>
</dbReference>
<name>D1AVQ1_STRM9</name>
<dbReference type="GO" id="GO:0051304">
    <property type="term" value="P:chromosome separation"/>
    <property type="evidence" value="ECO:0007669"/>
    <property type="project" value="InterPro"/>
</dbReference>
<dbReference type="KEGG" id="smf:Smon_1368"/>
<dbReference type="RefSeq" id="WP_012859357.1">
    <property type="nucleotide sequence ID" value="NC_013515.1"/>
</dbReference>
<dbReference type="InterPro" id="IPR005234">
    <property type="entry name" value="ScpB_csome_segregation"/>
</dbReference>
<keyword evidence="3" id="KW-0159">Chromosome partition</keyword>
<dbReference type="PANTHER" id="PTHR34298">
    <property type="entry name" value="SEGREGATION AND CONDENSATION PROTEIN B"/>
    <property type="match status" value="1"/>
</dbReference>
<dbReference type="GO" id="GO:0051301">
    <property type="term" value="P:cell division"/>
    <property type="evidence" value="ECO:0007669"/>
    <property type="project" value="UniProtKB-KW"/>
</dbReference>
<dbReference type="eggNOG" id="COG1386">
    <property type="taxonomic scope" value="Bacteria"/>
</dbReference>
<dbReference type="EMBL" id="CP001779">
    <property type="protein sequence ID" value="ACZ01811.1"/>
    <property type="molecule type" value="Genomic_DNA"/>
</dbReference>
<evidence type="ECO:0000313" key="5">
    <source>
        <dbReference type="EMBL" id="ACZ01811.1"/>
    </source>
</evidence>
<evidence type="ECO:0000256" key="1">
    <source>
        <dbReference type="ARBA" id="ARBA00022490"/>
    </source>
</evidence>
<dbReference type="PIRSF" id="PIRSF019345">
    <property type="entry name" value="ScpB"/>
    <property type="match status" value="1"/>
</dbReference>
<keyword evidence="2" id="KW-0132">Cell division</keyword>
<dbReference type="InterPro" id="IPR036390">
    <property type="entry name" value="WH_DNA-bd_sf"/>
</dbReference>
<dbReference type="PANTHER" id="PTHR34298:SF2">
    <property type="entry name" value="SEGREGATION AND CONDENSATION PROTEIN B"/>
    <property type="match status" value="1"/>
</dbReference>
<dbReference type="AlphaFoldDB" id="D1AVQ1"/>
<keyword evidence="4" id="KW-0131">Cell cycle</keyword>
<sequence length="177" mass="20466">MKSDLEAILFISKESISLSELSSFFKVNEDEMKKVIEELVDEYKEKGINVCFENEEVFLRTNALKGEIIKNFFTPELKLRKLSKSSFEVLAIIAYKGPITKSEIEEIRSSGADHIIPVLLDKKLIYVSGRKKALGNPNLYEVTDDFYAYLGIENKEDLLEFDKSNWLINRKEENENK</sequence>
<dbReference type="OrthoDB" id="9806226at2"/>
<dbReference type="InterPro" id="IPR036388">
    <property type="entry name" value="WH-like_DNA-bd_sf"/>
</dbReference>
<dbReference type="GeneID" id="29674041"/>
<dbReference type="SUPFAM" id="SSF46785">
    <property type="entry name" value="Winged helix' DNA-binding domain"/>
    <property type="match status" value="2"/>
</dbReference>
<accession>D1AVQ1</accession>
<dbReference type="Proteomes" id="UP000002072">
    <property type="component" value="Chromosome"/>
</dbReference>
<evidence type="ECO:0000256" key="4">
    <source>
        <dbReference type="ARBA" id="ARBA00023306"/>
    </source>
</evidence>
<dbReference type="Gene3D" id="1.10.10.10">
    <property type="entry name" value="Winged helix-like DNA-binding domain superfamily/Winged helix DNA-binding domain"/>
    <property type="match status" value="2"/>
</dbReference>
<gene>
    <name evidence="5" type="ordered locus">Smon_1368</name>
</gene>
<keyword evidence="6" id="KW-1185">Reference proteome</keyword>